<comment type="similarity">
    <text evidence="1">Belongs to the peptidase S1C family.</text>
</comment>
<dbReference type="AlphaFoldDB" id="A0A512CD20"/>
<dbReference type="SUPFAM" id="SSF50494">
    <property type="entry name" value="Trypsin-like serine proteases"/>
    <property type="match status" value="1"/>
</dbReference>
<evidence type="ECO:0000256" key="3">
    <source>
        <dbReference type="ARBA" id="ARBA00022729"/>
    </source>
</evidence>
<evidence type="ECO:0000313" key="12">
    <source>
        <dbReference type="Proteomes" id="UP000321301"/>
    </source>
</evidence>
<reference evidence="11 12" key="1">
    <citation type="submission" date="2019-07" db="EMBL/GenBank/DDBJ databases">
        <title>Whole genome shotgun sequence of Cyclobacterium qasimii NBRC 106168.</title>
        <authorList>
            <person name="Hosoyama A."/>
            <person name="Uohara A."/>
            <person name="Ohji S."/>
            <person name="Ichikawa N."/>
        </authorList>
    </citation>
    <scope>NUCLEOTIDE SEQUENCE [LARGE SCALE GENOMIC DNA]</scope>
    <source>
        <strain evidence="11 12">NBRC 106168</strain>
    </source>
</reference>
<keyword evidence="4" id="KW-0677">Repeat</keyword>
<dbReference type="GO" id="GO:0004252">
    <property type="term" value="F:serine-type endopeptidase activity"/>
    <property type="evidence" value="ECO:0007669"/>
    <property type="project" value="InterPro"/>
</dbReference>
<dbReference type="InterPro" id="IPR009003">
    <property type="entry name" value="Peptidase_S1_PA"/>
</dbReference>
<keyword evidence="5" id="KW-0378">Hydrolase</keyword>
<keyword evidence="9" id="KW-0812">Transmembrane</keyword>
<evidence type="ECO:0000256" key="5">
    <source>
        <dbReference type="ARBA" id="ARBA00022801"/>
    </source>
</evidence>
<dbReference type="Pfam" id="PF13365">
    <property type="entry name" value="Trypsin_2"/>
    <property type="match status" value="1"/>
</dbReference>
<keyword evidence="3" id="KW-0732">Signal</keyword>
<keyword evidence="9" id="KW-0472">Membrane</keyword>
<dbReference type="EMBL" id="BJYV01000012">
    <property type="protein sequence ID" value="GEO22108.1"/>
    <property type="molecule type" value="Genomic_DNA"/>
</dbReference>
<dbReference type="PANTHER" id="PTHR22939:SF129">
    <property type="entry name" value="SERINE PROTEASE HTRA2, MITOCHONDRIAL"/>
    <property type="match status" value="1"/>
</dbReference>
<dbReference type="InterPro" id="IPR001478">
    <property type="entry name" value="PDZ"/>
</dbReference>
<dbReference type="RefSeq" id="WP_020891851.1">
    <property type="nucleotide sequence ID" value="NZ_BJYV01000012.1"/>
</dbReference>
<dbReference type="InterPro" id="IPR001940">
    <property type="entry name" value="Peptidase_S1C"/>
</dbReference>
<dbReference type="Gene3D" id="2.30.42.10">
    <property type="match status" value="2"/>
</dbReference>
<evidence type="ECO:0000256" key="7">
    <source>
        <dbReference type="PIRSR" id="PIRSR611782-1"/>
    </source>
</evidence>
<feature type="binding site" evidence="8">
    <location>
        <begin position="238"/>
        <end position="240"/>
    </location>
    <ligand>
        <name>substrate</name>
    </ligand>
</feature>
<dbReference type="InterPro" id="IPR036034">
    <property type="entry name" value="PDZ_sf"/>
</dbReference>
<feature type="active site" description="Charge relay system" evidence="7">
    <location>
        <position position="161"/>
    </location>
</feature>
<evidence type="ECO:0000256" key="8">
    <source>
        <dbReference type="PIRSR" id="PIRSR611782-2"/>
    </source>
</evidence>
<feature type="binding site" evidence="8">
    <location>
        <position position="161"/>
    </location>
    <ligand>
        <name>substrate</name>
    </ligand>
</feature>
<evidence type="ECO:0000256" key="1">
    <source>
        <dbReference type="ARBA" id="ARBA00010541"/>
    </source>
</evidence>
<name>A0A512CD20_9BACT</name>
<evidence type="ECO:0000313" key="11">
    <source>
        <dbReference type="EMBL" id="GEO22108.1"/>
    </source>
</evidence>
<evidence type="ECO:0000256" key="6">
    <source>
        <dbReference type="ARBA" id="ARBA00022825"/>
    </source>
</evidence>
<feature type="transmembrane region" description="Helical" evidence="9">
    <location>
        <begin position="7"/>
        <end position="28"/>
    </location>
</feature>
<feature type="binding site" evidence="8">
    <location>
        <position position="131"/>
    </location>
    <ligand>
        <name>substrate</name>
    </ligand>
</feature>
<protein>
    <submittedName>
        <fullName evidence="11">Serine protease</fullName>
    </submittedName>
</protein>
<dbReference type="PANTHER" id="PTHR22939">
    <property type="entry name" value="SERINE PROTEASE FAMILY S1C HTRA-RELATED"/>
    <property type="match status" value="1"/>
</dbReference>
<dbReference type="PROSITE" id="PS50106">
    <property type="entry name" value="PDZ"/>
    <property type="match status" value="1"/>
</dbReference>
<sequence>MNRKQFFLGIVLASLIGGFVAVLGVGFLQTNQDSTTNFTEKQNASLVNWLSDDKFVIPEGINFVASAAQVTPAVVHVRSTVTTSRSQQGVDPMEELFGFRSPRGEATPREGKSTGSGAIISEDGYIVTNNHVIENASKVEITLEDNRRFTARVIGLDPTTDLALLKIDANNLPFIPFGNSDEAQIGEWVLAVGNPYELNSTVTAGIISAKSRNIGILRDESNMQVESFIQTDAAVNPGNSGGPLVNLNGEIIGVNTAIASRTGGFSGYSFAVPSSIAKKVMDDLLEFGTVQRGLLGVIIRDVNADLAESIGEEVKADRGVFVDKVNEGSGGEEAGLQRGDIIIGIDGADTYTTSSLQERVARKRPGDKINVKFLRDGKEMTTTATLKNVSGDTKVVVKTIPKITEFEGVVFEDLKVEYKARLELEGGATISSIDNKSWKDAGVQEGFIITKIGRIKILTGEDVIKALKNYEGEEVIILGVYPNGQRSYYELSL</sequence>
<feature type="domain" description="PDZ" evidence="10">
    <location>
        <begin position="284"/>
        <end position="377"/>
    </location>
</feature>
<keyword evidence="6" id="KW-0720">Serine protease</keyword>
<feature type="active site" description="Charge relay system" evidence="7">
    <location>
        <position position="131"/>
    </location>
</feature>
<evidence type="ECO:0000256" key="9">
    <source>
        <dbReference type="SAM" id="Phobius"/>
    </source>
</evidence>
<keyword evidence="2 11" id="KW-0645">Protease</keyword>
<keyword evidence="12" id="KW-1185">Reference proteome</keyword>
<dbReference type="Gene3D" id="2.40.10.120">
    <property type="match status" value="1"/>
</dbReference>
<dbReference type="GO" id="GO:0006508">
    <property type="term" value="P:proteolysis"/>
    <property type="evidence" value="ECO:0007669"/>
    <property type="project" value="UniProtKB-KW"/>
</dbReference>
<dbReference type="PRINTS" id="PR00834">
    <property type="entry name" value="PROTEASES2C"/>
</dbReference>
<dbReference type="Proteomes" id="UP000321301">
    <property type="component" value="Unassembled WGS sequence"/>
</dbReference>
<dbReference type="NCBIfam" id="TIGR02037">
    <property type="entry name" value="degP_htrA_DO"/>
    <property type="match status" value="1"/>
</dbReference>
<comment type="caution">
    <text evidence="11">The sequence shown here is derived from an EMBL/GenBank/DDBJ whole genome shotgun (WGS) entry which is preliminary data.</text>
</comment>
<gene>
    <name evidence="11" type="ORF">CQA01_26420</name>
</gene>
<dbReference type="InterPro" id="IPR011782">
    <property type="entry name" value="Pept_S1C_Do"/>
</dbReference>
<evidence type="ECO:0000256" key="4">
    <source>
        <dbReference type="ARBA" id="ARBA00022737"/>
    </source>
</evidence>
<feature type="active site" description="Charge relay system" evidence="7">
    <location>
        <position position="240"/>
    </location>
</feature>
<dbReference type="SMART" id="SM00228">
    <property type="entry name" value="PDZ"/>
    <property type="match status" value="1"/>
</dbReference>
<dbReference type="SUPFAM" id="SSF50156">
    <property type="entry name" value="PDZ domain-like"/>
    <property type="match status" value="2"/>
</dbReference>
<evidence type="ECO:0000259" key="10">
    <source>
        <dbReference type="PROSITE" id="PS50106"/>
    </source>
</evidence>
<accession>A0A512CD20</accession>
<evidence type="ECO:0000256" key="2">
    <source>
        <dbReference type="ARBA" id="ARBA00022670"/>
    </source>
</evidence>
<keyword evidence="9" id="KW-1133">Transmembrane helix</keyword>
<organism evidence="11 12">
    <name type="scientific">Cyclobacterium qasimii</name>
    <dbReference type="NCBI Taxonomy" id="1350429"/>
    <lineage>
        <taxon>Bacteria</taxon>
        <taxon>Pseudomonadati</taxon>
        <taxon>Bacteroidota</taxon>
        <taxon>Cytophagia</taxon>
        <taxon>Cytophagales</taxon>
        <taxon>Cyclobacteriaceae</taxon>
        <taxon>Cyclobacterium</taxon>
    </lineage>
</organism>
<proteinExistence type="inferred from homology"/>
<dbReference type="Pfam" id="PF13180">
    <property type="entry name" value="PDZ_2"/>
    <property type="match status" value="1"/>
</dbReference>